<sequence length="322" mass="36000">MAVFTPVSDQDARALLANYDLGEFISLRGITAGIENTNFFLHTTRGEYILTLFEVLTQQQLPFYIELMHHLAERGIPVPQPQTLSSGSRLTLLQGKPTAIVTRLPGGYEPAPGAKHCALAGATLARVHLAAADFPLRQPNLRGLPWWLETAPKVMPFLTPEQATLLSQEITAQQAAAAQPERAELPFGPAHCDLFRDNVLFAGTFDNPLMGGFIDFYFAGCDTWLFDVAVAVNDWCIDRDTGELIPELVDAWLAAYAQVRPFTEAERRAWPLMLRAAALRFWLSRLYDYFLPRPAQTLKPHDPRHFERVLQARHQSALAVLP</sequence>
<keyword evidence="3 8" id="KW-0791">Threonine biosynthesis</keyword>
<dbReference type="RefSeq" id="WP_012417942.1">
    <property type="nucleotide sequence ID" value="NC_010645.1"/>
</dbReference>
<dbReference type="Pfam" id="PF01636">
    <property type="entry name" value="APH"/>
    <property type="match status" value="1"/>
</dbReference>
<keyword evidence="5 8" id="KW-0418">Kinase</keyword>
<dbReference type="HOGENOM" id="CLU_053300_0_0_4"/>
<dbReference type="UniPathway" id="UPA00050">
    <property type="reaction ID" value="UER00064"/>
</dbReference>
<evidence type="ECO:0000256" key="7">
    <source>
        <dbReference type="ARBA" id="ARBA00038240"/>
    </source>
</evidence>
<reference evidence="11 12" key="1">
    <citation type="journal article" date="2006" name="J. Bacteriol.">
        <title>Comparison of the genome sequence of the poultry pathogen Bordetella avium with those of B. bronchiseptica, B. pertussis, and B. parapertussis reveals extensive diversity in surface structures associated with host interaction.</title>
        <authorList>
            <person name="Sebaihia M."/>
            <person name="Preston A."/>
            <person name="Maskell D.J."/>
            <person name="Kuzmiak H."/>
            <person name="Connell T.D."/>
            <person name="King N.D."/>
            <person name="Orndorff P.E."/>
            <person name="Miyamoto D.M."/>
            <person name="Thomson N.R."/>
            <person name="Harris D."/>
            <person name="Goble A."/>
            <person name="Lord A."/>
            <person name="Murphy L."/>
            <person name="Quail M.A."/>
            <person name="Rutter S."/>
            <person name="Squares R."/>
            <person name="Squares S."/>
            <person name="Woodward J."/>
            <person name="Parkhill J."/>
            <person name="Temple L.M."/>
        </authorList>
    </citation>
    <scope>NUCLEOTIDE SEQUENCE [LARGE SCALE GENOMIC DNA]</scope>
    <source>
        <strain evidence="11 12">197N</strain>
    </source>
</reference>
<evidence type="ECO:0000256" key="4">
    <source>
        <dbReference type="ARBA" id="ARBA00022741"/>
    </source>
</evidence>
<protein>
    <recommendedName>
        <fullName evidence="8 9">Homoserine kinase</fullName>
        <shortName evidence="8">HK</shortName>
        <shortName evidence="8">HSK</shortName>
        <ecNumber evidence="8 9">2.7.1.39</ecNumber>
    </recommendedName>
</protein>
<keyword evidence="12" id="KW-1185">Reference proteome</keyword>
<dbReference type="GO" id="GO:0005524">
    <property type="term" value="F:ATP binding"/>
    <property type="evidence" value="ECO:0007669"/>
    <property type="project" value="UniProtKB-KW"/>
</dbReference>
<gene>
    <name evidence="8 11" type="primary">thrB</name>
    <name evidence="11" type="ordered locus">BAV2281</name>
</gene>
<dbReference type="SUPFAM" id="SSF56112">
    <property type="entry name" value="Protein kinase-like (PK-like)"/>
    <property type="match status" value="1"/>
</dbReference>
<dbReference type="InterPro" id="IPR005280">
    <property type="entry name" value="Homoserine_kinase_II"/>
</dbReference>
<dbReference type="STRING" id="360910.BAV2281"/>
<dbReference type="KEGG" id="bav:BAV2281"/>
<accession>Q2KYJ2</accession>
<dbReference type="GO" id="GO:0004413">
    <property type="term" value="F:homoserine kinase activity"/>
    <property type="evidence" value="ECO:0007669"/>
    <property type="project" value="UniProtKB-UniRule"/>
</dbReference>
<dbReference type="EC" id="2.7.1.39" evidence="8 9"/>
<evidence type="ECO:0000256" key="1">
    <source>
        <dbReference type="ARBA" id="ARBA00022605"/>
    </source>
</evidence>
<dbReference type="NCBIfam" id="TIGR00938">
    <property type="entry name" value="thrB_alt"/>
    <property type="match status" value="1"/>
</dbReference>
<proteinExistence type="inferred from homology"/>
<evidence type="ECO:0000256" key="3">
    <source>
        <dbReference type="ARBA" id="ARBA00022697"/>
    </source>
</evidence>
<dbReference type="GeneID" id="92934606"/>
<organism evidence="11 12">
    <name type="scientific">Bordetella avium (strain 197N)</name>
    <dbReference type="NCBI Taxonomy" id="360910"/>
    <lineage>
        <taxon>Bacteria</taxon>
        <taxon>Pseudomonadati</taxon>
        <taxon>Pseudomonadota</taxon>
        <taxon>Betaproteobacteria</taxon>
        <taxon>Burkholderiales</taxon>
        <taxon>Alcaligenaceae</taxon>
        <taxon>Bordetella</taxon>
    </lineage>
</organism>
<evidence type="ECO:0000259" key="10">
    <source>
        <dbReference type="Pfam" id="PF01636"/>
    </source>
</evidence>
<name>Q2KYJ2_BORA1</name>
<keyword evidence="6 8" id="KW-0067">ATP-binding</keyword>
<evidence type="ECO:0000313" key="12">
    <source>
        <dbReference type="Proteomes" id="UP000001977"/>
    </source>
</evidence>
<dbReference type="CDD" id="cd05153">
    <property type="entry name" value="HomoserineK_II"/>
    <property type="match status" value="1"/>
</dbReference>
<dbReference type="InterPro" id="IPR002575">
    <property type="entry name" value="Aminoglycoside_PTrfase"/>
</dbReference>
<dbReference type="EMBL" id="AM167904">
    <property type="protein sequence ID" value="CAJ49891.1"/>
    <property type="molecule type" value="Genomic_DNA"/>
</dbReference>
<dbReference type="AlphaFoldDB" id="Q2KYJ2"/>
<dbReference type="InterPro" id="IPR050249">
    <property type="entry name" value="Pseudomonas-type_ThrB"/>
</dbReference>
<comment type="similarity">
    <text evidence="7 8">Belongs to the pseudomonas-type ThrB family.</text>
</comment>
<dbReference type="PANTHER" id="PTHR21064:SF6">
    <property type="entry name" value="AMINOGLYCOSIDE PHOSPHOTRANSFERASE DOMAIN-CONTAINING PROTEIN"/>
    <property type="match status" value="1"/>
</dbReference>
<dbReference type="GO" id="GO:0009088">
    <property type="term" value="P:threonine biosynthetic process"/>
    <property type="evidence" value="ECO:0007669"/>
    <property type="project" value="UniProtKB-UniRule"/>
</dbReference>
<dbReference type="Gene3D" id="3.30.200.20">
    <property type="entry name" value="Phosphorylase Kinase, domain 1"/>
    <property type="match status" value="1"/>
</dbReference>
<comment type="pathway">
    <text evidence="8">Amino-acid biosynthesis; L-threonine biosynthesis; L-threonine from L-aspartate: step 4/5.</text>
</comment>
<dbReference type="eggNOG" id="COG2334">
    <property type="taxonomic scope" value="Bacteria"/>
</dbReference>
<dbReference type="HAMAP" id="MF_00301">
    <property type="entry name" value="Homoser_kinase_2"/>
    <property type="match status" value="1"/>
</dbReference>
<evidence type="ECO:0000256" key="2">
    <source>
        <dbReference type="ARBA" id="ARBA00022679"/>
    </source>
</evidence>
<evidence type="ECO:0000256" key="8">
    <source>
        <dbReference type="HAMAP-Rule" id="MF_00301"/>
    </source>
</evidence>
<dbReference type="OrthoDB" id="9777460at2"/>
<dbReference type="PANTHER" id="PTHR21064">
    <property type="entry name" value="AMINOGLYCOSIDE PHOSPHOTRANSFERASE DOMAIN-CONTAINING PROTEIN-RELATED"/>
    <property type="match status" value="1"/>
</dbReference>
<keyword evidence="4 8" id="KW-0547">Nucleotide-binding</keyword>
<evidence type="ECO:0000256" key="9">
    <source>
        <dbReference type="NCBIfam" id="TIGR00938"/>
    </source>
</evidence>
<evidence type="ECO:0000313" key="11">
    <source>
        <dbReference type="EMBL" id="CAJ49891.1"/>
    </source>
</evidence>
<keyword evidence="1 8" id="KW-0028">Amino-acid biosynthesis</keyword>
<dbReference type="Proteomes" id="UP000001977">
    <property type="component" value="Chromosome"/>
</dbReference>
<dbReference type="InterPro" id="IPR011009">
    <property type="entry name" value="Kinase-like_dom_sf"/>
</dbReference>
<keyword evidence="2 8" id="KW-0808">Transferase</keyword>
<feature type="domain" description="Aminoglycoside phosphotransferase" evidence="10">
    <location>
        <begin position="27"/>
        <end position="262"/>
    </location>
</feature>
<dbReference type="NCBIfam" id="NF003558">
    <property type="entry name" value="PRK05231.1"/>
    <property type="match status" value="1"/>
</dbReference>
<evidence type="ECO:0000256" key="5">
    <source>
        <dbReference type="ARBA" id="ARBA00022777"/>
    </source>
</evidence>
<dbReference type="Gene3D" id="3.90.1200.10">
    <property type="match status" value="1"/>
</dbReference>
<evidence type="ECO:0000256" key="6">
    <source>
        <dbReference type="ARBA" id="ARBA00022840"/>
    </source>
</evidence>
<comment type="catalytic activity">
    <reaction evidence="8">
        <text>L-homoserine + ATP = O-phospho-L-homoserine + ADP + H(+)</text>
        <dbReference type="Rhea" id="RHEA:13985"/>
        <dbReference type="ChEBI" id="CHEBI:15378"/>
        <dbReference type="ChEBI" id="CHEBI:30616"/>
        <dbReference type="ChEBI" id="CHEBI:57476"/>
        <dbReference type="ChEBI" id="CHEBI:57590"/>
        <dbReference type="ChEBI" id="CHEBI:456216"/>
        <dbReference type="EC" id="2.7.1.39"/>
    </reaction>
</comment>